<reference evidence="1" key="1">
    <citation type="submission" date="2016-10" db="EMBL/GenBank/DDBJ databases">
        <title>Sequence of Gallionella enrichment culture.</title>
        <authorList>
            <person name="Poehlein A."/>
            <person name="Muehling M."/>
            <person name="Daniel R."/>
        </authorList>
    </citation>
    <scope>NUCLEOTIDE SEQUENCE</scope>
</reference>
<comment type="caution">
    <text evidence="1">The sequence shown here is derived from an EMBL/GenBank/DDBJ whole genome shotgun (WGS) entry which is preliminary data.</text>
</comment>
<sequence length="257" mass="26025">MSLIVLCSATGAPGVTTTALAMGWVWPLVFPDRRVLVVDADVAGSGILPGYLQAGVPAGGGVLGLAAERAPITPDAVLEHCVALDASEHRLVLAGITDPAQARALWPVWSGLVESARDLGAAGVDVLVDLGRLGHRHEPTVLIEQADVVGLVLGSTLASVSGAVSGLRALREARGPGPSTGAVLVGRPDPYTPGGIARELHLEHLPVVVHDAWAAGALCTGGGVGWRFERSALLRSARELATGLMAGADVLVPGAGS</sequence>
<dbReference type="AlphaFoldDB" id="A0A1J5QP28"/>
<proteinExistence type="predicted"/>
<accession>A0A1J5QP28</accession>
<organism evidence="1">
    <name type="scientific">mine drainage metagenome</name>
    <dbReference type="NCBI Taxonomy" id="410659"/>
    <lineage>
        <taxon>unclassified sequences</taxon>
        <taxon>metagenomes</taxon>
        <taxon>ecological metagenomes</taxon>
    </lineage>
</organism>
<dbReference type="EMBL" id="MLJW01000565">
    <property type="protein sequence ID" value="OIQ85144.1"/>
    <property type="molecule type" value="Genomic_DNA"/>
</dbReference>
<gene>
    <name evidence="1" type="ORF">GALL_330380</name>
</gene>
<evidence type="ECO:0000313" key="1">
    <source>
        <dbReference type="EMBL" id="OIQ85144.1"/>
    </source>
</evidence>
<name>A0A1J5QP28_9ZZZZ</name>
<dbReference type="SUPFAM" id="SSF52540">
    <property type="entry name" value="P-loop containing nucleoside triphosphate hydrolases"/>
    <property type="match status" value="1"/>
</dbReference>
<dbReference type="InterPro" id="IPR027417">
    <property type="entry name" value="P-loop_NTPase"/>
</dbReference>
<dbReference type="Gene3D" id="3.40.50.300">
    <property type="entry name" value="P-loop containing nucleotide triphosphate hydrolases"/>
    <property type="match status" value="1"/>
</dbReference>
<evidence type="ECO:0008006" key="2">
    <source>
        <dbReference type="Google" id="ProtNLM"/>
    </source>
</evidence>
<protein>
    <recommendedName>
        <fullName evidence="2">CobQ/CobB/MinD/ParA nucleotide binding domain protein</fullName>
    </recommendedName>
</protein>